<feature type="transmembrane region" description="Helical" evidence="9">
    <location>
        <begin position="58"/>
        <end position="75"/>
    </location>
</feature>
<evidence type="ECO:0000256" key="6">
    <source>
        <dbReference type="ARBA" id="ARBA00022989"/>
    </source>
</evidence>
<feature type="transmembrane region" description="Helical" evidence="9">
    <location>
        <begin position="6"/>
        <end position="24"/>
    </location>
</feature>
<gene>
    <name evidence="11" type="ORF">SAMN05216202_4676</name>
</gene>
<keyword evidence="6 9" id="KW-1133">Transmembrane helix</keyword>
<evidence type="ECO:0000313" key="11">
    <source>
        <dbReference type="EMBL" id="SDV08903.1"/>
    </source>
</evidence>
<feature type="transmembrane region" description="Helical" evidence="9">
    <location>
        <begin position="544"/>
        <end position="564"/>
    </location>
</feature>
<evidence type="ECO:0000256" key="2">
    <source>
        <dbReference type="ARBA" id="ARBA00005551"/>
    </source>
</evidence>
<evidence type="ECO:0000256" key="9">
    <source>
        <dbReference type="SAM" id="Phobius"/>
    </source>
</evidence>
<dbReference type="Gene3D" id="1.20.1530.20">
    <property type="match status" value="1"/>
</dbReference>
<evidence type="ECO:0000259" key="10">
    <source>
        <dbReference type="Pfam" id="PF00999"/>
    </source>
</evidence>
<evidence type="ECO:0000256" key="5">
    <source>
        <dbReference type="ARBA" id="ARBA00022692"/>
    </source>
</evidence>
<evidence type="ECO:0000313" key="12">
    <source>
        <dbReference type="Proteomes" id="UP000198600"/>
    </source>
</evidence>
<feature type="transmembrane region" description="Helical" evidence="9">
    <location>
        <begin position="150"/>
        <end position="172"/>
    </location>
</feature>
<feature type="transmembrane region" description="Helical" evidence="9">
    <location>
        <begin position="220"/>
        <end position="237"/>
    </location>
</feature>
<feature type="transmembrane region" description="Helical" evidence="9">
    <location>
        <begin position="425"/>
        <end position="446"/>
    </location>
</feature>
<sequence>MHAISFIQDLAVIMLVAGVVTILFHRFKQPVVLGYIVAGLIIGPHTPPFGLIHDEDTIKTLAELGVIFLMFCLGLEFSLRKLFKVGVTAFIAAFLEIVLMIWIGFEIGQWFDWNTMDSLFLGAILAISSTTIIVKALNDLKMKNQRFAQLIFGVLIVEDILGIGIIALLSSIAVSGTVSSGEVFSTVGKLSLFMIVALVIGILLVPRLLAYVATFESNEMLLITVLGLCFGFCLLVVKLEYSMVLGAFLIGAIMAESRQLVKIERLVEPVRDMFSAIFFVAIGLMIDPQILLQYAWPIAVISVAVVLGKMLSCGLGAFIADNDGRTSLRVGMGLSQIGEFSFIIAALGMTLQVTSDFLYPVAVAVSAITTLLTPYLIRGADPLSLKIAAIMPRRMSRVFGMYGEWLRSIQPHGEGAMLASMIRKIILQVGVNLALVIAIFFAGSFFALRIGDYLEVWISDPGWQKALIWGGALLLSLPFLIAAYRKLKALSMLLAEMSVKPEMAGRHTQRVRRVIAELIPILSLLVIFVLLAALSASILPTQKLLVLIAVVAAAVAAVLWRWFIRMHTRMQVALLETLDNHNDTPEH</sequence>
<evidence type="ECO:0000256" key="8">
    <source>
        <dbReference type="ARBA" id="ARBA00023136"/>
    </source>
</evidence>
<feature type="transmembrane region" description="Helical" evidence="9">
    <location>
        <begin position="466"/>
        <end position="484"/>
    </location>
</feature>
<feature type="transmembrane region" description="Helical" evidence="9">
    <location>
        <begin position="31"/>
        <end position="52"/>
    </location>
</feature>
<feature type="transmembrane region" description="Helical" evidence="9">
    <location>
        <begin position="332"/>
        <end position="351"/>
    </location>
</feature>
<keyword evidence="5 9" id="KW-0812">Transmembrane</keyword>
<comment type="subcellular location">
    <subcellularLocation>
        <location evidence="1">Membrane</location>
        <topology evidence="1">Multi-pass membrane protein</topology>
    </subcellularLocation>
</comment>
<dbReference type="GO" id="GO:0015297">
    <property type="term" value="F:antiporter activity"/>
    <property type="evidence" value="ECO:0007669"/>
    <property type="project" value="UniProtKB-KW"/>
</dbReference>
<organism evidence="11 12">
    <name type="scientific">Pseudomonas mucidolens</name>
    <dbReference type="NCBI Taxonomy" id="46679"/>
    <lineage>
        <taxon>Bacteria</taxon>
        <taxon>Pseudomonadati</taxon>
        <taxon>Pseudomonadota</taxon>
        <taxon>Gammaproteobacteria</taxon>
        <taxon>Pseudomonadales</taxon>
        <taxon>Pseudomonadaceae</taxon>
        <taxon>Pseudomonas</taxon>
    </lineage>
</organism>
<evidence type="ECO:0000256" key="7">
    <source>
        <dbReference type="ARBA" id="ARBA00023065"/>
    </source>
</evidence>
<dbReference type="InterPro" id="IPR038770">
    <property type="entry name" value="Na+/solute_symporter_sf"/>
</dbReference>
<keyword evidence="12" id="KW-1185">Reference proteome</keyword>
<feature type="transmembrane region" description="Helical" evidence="9">
    <location>
        <begin position="119"/>
        <end position="138"/>
    </location>
</feature>
<feature type="transmembrane region" description="Helical" evidence="9">
    <location>
        <begin position="192"/>
        <end position="213"/>
    </location>
</feature>
<feature type="transmembrane region" description="Helical" evidence="9">
    <location>
        <begin position="357"/>
        <end position="377"/>
    </location>
</feature>
<dbReference type="OrthoDB" id="9781411at2"/>
<keyword evidence="7" id="KW-0406">Ion transport</keyword>
<dbReference type="AlphaFoldDB" id="A0A1H2NU16"/>
<protein>
    <submittedName>
        <fullName evidence="11">Transporter, CPA2 family</fullName>
    </submittedName>
</protein>
<feature type="transmembrane region" description="Helical" evidence="9">
    <location>
        <begin position="298"/>
        <end position="320"/>
    </location>
</feature>
<dbReference type="InterPro" id="IPR006153">
    <property type="entry name" value="Cation/H_exchanger_TM"/>
</dbReference>
<reference evidence="12" key="1">
    <citation type="submission" date="2016-10" db="EMBL/GenBank/DDBJ databases">
        <authorList>
            <person name="Varghese N."/>
            <person name="Submissions S."/>
        </authorList>
    </citation>
    <scope>NUCLEOTIDE SEQUENCE [LARGE SCALE GENOMIC DNA]</scope>
    <source>
        <strain evidence="12">LMG 2223</strain>
    </source>
</reference>
<dbReference type="RefSeq" id="WP_084378324.1">
    <property type="nucleotide sequence ID" value="NZ_LS483433.1"/>
</dbReference>
<dbReference type="Proteomes" id="UP000198600">
    <property type="component" value="Chromosome I"/>
</dbReference>
<feature type="transmembrane region" description="Helical" evidence="9">
    <location>
        <begin position="87"/>
        <end position="107"/>
    </location>
</feature>
<evidence type="ECO:0000256" key="3">
    <source>
        <dbReference type="ARBA" id="ARBA00022448"/>
    </source>
</evidence>
<evidence type="ECO:0000256" key="1">
    <source>
        <dbReference type="ARBA" id="ARBA00004141"/>
    </source>
</evidence>
<proteinExistence type="inferred from homology"/>
<dbReference type="EMBL" id="LT629802">
    <property type="protein sequence ID" value="SDV08903.1"/>
    <property type="molecule type" value="Genomic_DNA"/>
</dbReference>
<dbReference type="STRING" id="46679.SAMN05216202_4676"/>
<name>A0A1H2NU16_9PSED</name>
<feature type="domain" description="Cation/H+ exchanger transmembrane" evidence="10">
    <location>
        <begin position="14"/>
        <end position="376"/>
    </location>
</feature>
<dbReference type="PANTHER" id="PTHR42751">
    <property type="entry name" value="SODIUM/HYDROGEN EXCHANGER FAMILY/TRKA DOMAIN PROTEIN"/>
    <property type="match status" value="1"/>
</dbReference>
<keyword evidence="8 9" id="KW-0472">Membrane</keyword>
<dbReference type="PANTHER" id="PTHR42751:SF3">
    <property type="entry name" value="SODIUM_GLUTAMATE SYMPORTER"/>
    <property type="match status" value="1"/>
</dbReference>
<keyword evidence="3" id="KW-0813">Transport</keyword>
<accession>A0A1H2NU16</accession>
<dbReference type="Pfam" id="PF00999">
    <property type="entry name" value="Na_H_Exchanger"/>
    <property type="match status" value="1"/>
</dbReference>
<keyword evidence="4" id="KW-0050">Antiport</keyword>
<comment type="similarity">
    <text evidence="2">Belongs to the monovalent cation:proton antiporter 2 (CPA2) transporter (TC 2.A.37) family.</text>
</comment>
<dbReference type="GO" id="GO:0016020">
    <property type="term" value="C:membrane"/>
    <property type="evidence" value="ECO:0007669"/>
    <property type="project" value="UniProtKB-SubCell"/>
</dbReference>
<evidence type="ECO:0000256" key="4">
    <source>
        <dbReference type="ARBA" id="ARBA00022449"/>
    </source>
</evidence>
<feature type="transmembrane region" description="Helical" evidence="9">
    <location>
        <begin position="514"/>
        <end position="538"/>
    </location>
</feature>
<dbReference type="GO" id="GO:1902600">
    <property type="term" value="P:proton transmembrane transport"/>
    <property type="evidence" value="ECO:0007669"/>
    <property type="project" value="InterPro"/>
</dbReference>